<dbReference type="PROSITE" id="PS50020">
    <property type="entry name" value="WW_DOMAIN_2"/>
    <property type="match status" value="1"/>
</dbReference>
<dbReference type="Gene3D" id="1.10.238.10">
    <property type="entry name" value="EF-hand"/>
    <property type="match status" value="2"/>
</dbReference>
<evidence type="ECO:0000256" key="11">
    <source>
        <dbReference type="ARBA" id="ARBA00023212"/>
    </source>
</evidence>
<evidence type="ECO:0000259" key="17">
    <source>
        <dbReference type="PROSITE" id="PS50135"/>
    </source>
</evidence>
<dbReference type="SMART" id="SM00456">
    <property type="entry name" value="WW"/>
    <property type="match status" value="1"/>
</dbReference>
<dbReference type="SUPFAM" id="SSF51045">
    <property type="entry name" value="WW domain"/>
    <property type="match status" value="1"/>
</dbReference>
<dbReference type="GO" id="GO:0008586">
    <property type="term" value="P:imaginal disc-derived wing vein morphogenesis"/>
    <property type="evidence" value="ECO:0007669"/>
    <property type="project" value="UniProtKB-ARBA"/>
</dbReference>
<dbReference type="SMR" id="A0A482X7T3"/>
<dbReference type="Pfam" id="PF09068">
    <property type="entry name" value="EF-hand_2"/>
    <property type="match status" value="1"/>
</dbReference>
<feature type="compositionally biased region" description="Polar residues" evidence="15">
    <location>
        <begin position="735"/>
        <end position="745"/>
    </location>
</feature>
<evidence type="ECO:0000259" key="16">
    <source>
        <dbReference type="PROSITE" id="PS50020"/>
    </source>
</evidence>
<feature type="domain" description="WW" evidence="16">
    <location>
        <begin position="140"/>
        <end position="173"/>
    </location>
</feature>
<keyword evidence="5" id="KW-0479">Metal-binding</keyword>
<dbReference type="GO" id="GO:0031594">
    <property type="term" value="C:neuromuscular junction"/>
    <property type="evidence" value="ECO:0007669"/>
    <property type="project" value="UniProtKB-ARBA"/>
</dbReference>
<sequence>MKYTPEYPEFPVAGITLAIKKKMRIFQKNIDEVTTRLSAAEASKASWQIPTDSSQVPETLEQLQKFGEHMTPLQRTLDDVNDQAALFSSNNVVIAQTSLNRIQDLNTRWKLLQLAVDDRYKQLRDFGKDGAPPSQSFLSASVDHPWERATTPNKVPYYINHQLEMTYWDHPKMMDLMSTLSEFNEVRFSAYRTAMKLRTVQKRMCLDLLSLSRAVESFDSHGLRAQNDKLLDVTDMVTVLASLYEVLAAESPSLVNVPLCLDLAVNWLLNIYDSQRTGQVRVLSFKVGLVLLCRGHLEEKYRYLFRLIADPNRLVDQRKLGLLLHDCIQIPRQLGEVAAFGGSNIEPSVRSCFEMAGKDKNAIEAVHFLNWLQQEPQSMVWLPVLHRLSAAETAKHQAKCNICKEYPIVGFRYRCLKCFNFDMCQSCFFSGRKAKNHKLTHPMQEYCTATTSGEDVRDFTRALRNKLFKSKRYYKKHPRMGYLPVQTVLEGDALESPAPSPQHSTLTAQDMHSRLEMYASRLAEVELRTRSNSTPDSEDEHQLIAQYCQSLNGESIPVPRSPVQVMVAIDAEQREELEAINNCHSRLLVTYRELEEENATLQAEYERLRSRSTPESTPEEMRAAGGGGGGDNDMAAEARLLRQHKGRLEARMQILEDHNRQLEAQLQRLRQLLDEPSNGSPSKTGTLQTRSVTASQLATDSPAKMNGHYHESPGDLGKVVSELVTAMTDKDCEENGSSTNSSEHN</sequence>
<dbReference type="GO" id="GO:0008270">
    <property type="term" value="F:zinc ion binding"/>
    <property type="evidence" value="ECO:0007669"/>
    <property type="project" value="UniProtKB-KW"/>
</dbReference>
<comment type="subcellular location">
    <subcellularLocation>
        <location evidence="2">Cell membrane</location>
        <location evidence="2">Sarcolemma</location>
        <topology evidence="2">Peripheral membrane protein</topology>
        <orientation evidence="2">Cytoplasmic side</orientation>
    </subcellularLocation>
    <subcellularLocation>
        <location evidence="1">Cytoplasm</location>
        <location evidence="1">Cytoskeleton</location>
    </subcellularLocation>
</comment>
<dbReference type="InterPro" id="IPR050774">
    <property type="entry name" value="KCMF1/Dystrophin"/>
</dbReference>
<evidence type="ECO:0000256" key="3">
    <source>
        <dbReference type="ARBA" id="ARBA00022475"/>
    </source>
</evidence>
<dbReference type="InterPro" id="IPR018159">
    <property type="entry name" value="Spectrin/alpha-actinin"/>
</dbReference>
<dbReference type="Gene3D" id="1.20.58.60">
    <property type="match status" value="1"/>
</dbReference>
<feature type="compositionally biased region" description="Polar residues" evidence="15">
    <location>
        <begin position="677"/>
        <end position="699"/>
    </location>
</feature>
<dbReference type="GO" id="GO:0050699">
    <property type="term" value="F:WW domain binding"/>
    <property type="evidence" value="ECO:0007669"/>
    <property type="project" value="UniProtKB-ARBA"/>
</dbReference>
<evidence type="ECO:0000256" key="5">
    <source>
        <dbReference type="ARBA" id="ARBA00022723"/>
    </source>
</evidence>
<evidence type="ECO:0000256" key="7">
    <source>
        <dbReference type="ARBA" id="ARBA00022833"/>
    </source>
</evidence>
<dbReference type="InterPro" id="IPR000433">
    <property type="entry name" value="Znf_ZZ"/>
</dbReference>
<dbReference type="GO" id="GO:0007274">
    <property type="term" value="P:neuromuscular synaptic transmission"/>
    <property type="evidence" value="ECO:0007669"/>
    <property type="project" value="UniProtKB-ARBA"/>
</dbReference>
<dbReference type="OrthoDB" id="10057795at2759"/>
<evidence type="ECO:0000313" key="18">
    <source>
        <dbReference type="EMBL" id="RZF41732.1"/>
    </source>
</evidence>
<name>A0A482X7T3_LAOST</name>
<evidence type="ECO:0000256" key="8">
    <source>
        <dbReference type="ARBA" id="ARBA00022837"/>
    </source>
</evidence>
<dbReference type="InParanoid" id="A0A482X7T3"/>
<dbReference type="STRING" id="195883.A0A482X7T3"/>
<dbReference type="CDD" id="cd00176">
    <property type="entry name" value="SPEC"/>
    <property type="match status" value="1"/>
</dbReference>
<dbReference type="InterPro" id="IPR002017">
    <property type="entry name" value="Spectrin_repeat"/>
</dbReference>
<evidence type="ECO:0000256" key="9">
    <source>
        <dbReference type="ARBA" id="ARBA00023136"/>
    </source>
</evidence>
<dbReference type="GO" id="GO:0007474">
    <property type="term" value="P:imaginal disc-derived wing vein specification"/>
    <property type="evidence" value="ECO:0007669"/>
    <property type="project" value="UniProtKB-ARBA"/>
</dbReference>
<dbReference type="InterPro" id="IPR015153">
    <property type="entry name" value="EF-hand_dom_typ1"/>
</dbReference>
<proteinExistence type="predicted"/>
<dbReference type="CDD" id="cd16242">
    <property type="entry name" value="EFh_DMD_like"/>
    <property type="match status" value="1"/>
</dbReference>
<feature type="region of interest" description="Disordered" evidence="15">
    <location>
        <begin position="726"/>
        <end position="745"/>
    </location>
</feature>
<dbReference type="GO" id="GO:0005856">
    <property type="term" value="C:cytoskeleton"/>
    <property type="evidence" value="ECO:0007669"/>
    <property type="project" value="UniProtKB-SubCell"/>
</dbReference>
<keyword evidence="10" id="KW-0009">Actin-binding</keyword>
<accession>A0A482X7T3</accession>
<dbReference type="EMBL" id="QKKF02016350">
    <property type="protein sequence ID" value="RZF41732.1"/>
    <property type="molecule type" value="Genomic_DNA"/>
</dbReference>
<dbReference type="InterPro" id="IPR043145">
    <property type="entry name" value="Znf_ZZ_sf"/>
</dbReference>
<dbReference type="SUPFAM" id="SSF46966">
    <property type="entry name" value="Spectrin repeat"/>
    <property type="match status" value="1"/>
</dbReference>
<dbReference type="GO" id="GO:0030010">
    <property type="term" value="P:establishment of cell polarity"/>
    <property type="evidence" value="ECO:0007669"/>
    <property type="project" value="UniProtKB-ARBA"/>
</dbReference>
<evidence type="ECO:0000256" key="15">
    <source>
        <dbReference type="SAM" id="MobiDB-lite"/>
    </source>
</evidence>
<reference evidence="18 19" key="1">
    <citation type="journal article" date="2017" name="Gigascience">
        <title>Genome sequence of the small brown planthopper, Laodelphax striatellus.</title>
        <authorList>
            <person name="Zhu J."/>
            <person name="Jiang F."/>
            <person name="Wang X."/>
            <person name="Yang P."/>
            <person name="Bao Y."/>
            <person name="Zhao W."/>
            <person name="Wang W."/>
            <person name="Lu H."/>
            <person name="Wang Q."/>
            <person name="Cui N."/>
            <person name="Li J."/>
            <person name="Chen X."/>
            <person name="Luo L."/>
            <person name="Yu J."/>
            <person name="Kang L."/>
            <person name="Cui F."/>
        </authorList>
    </citation>
    <scope>NUCLEOTIDE SEQUENCE [LARGE SCALE GENOMIC DNA]</scope>
    <source>
        <strain evidence="18">Lst14</strain>
    </source>
</reference>
<dbReference type="Pfam" id="PF00435">
    <property type="entry name" value="Spectrin"/>
    <property type="match status" value="1"/>
</dbReference>
<keyword evidence="7" id="KW-0862">Zinc</keyword>
<dbReference type="CDD" id="cd00201">
    <property type="entry name" value="WW"/>
    <property type="match status" value="1"/>
</dbReference>
<organism evidence="18 19">
    <name type="scientific">Laodelphax striatellus</name>
    <name type="common">Small brown planthopper</name>
    <name type="synonym">Delphax striatella</name>
    <dbReference type="NCBI Taxonomy" id="195883"/>
    <lineage>
        <taxon>Eukaryota</taxon>
        <taxon>Metazoa</taxon>
        <taxon>Ecdysozoa</taxon>
        <taxon>Arthropoda</taxon>
        <taxon>Hexapoda</taxon>
        <taxon>Insecta</taxon>
        <taxon>Pterygota</taxon>
        <taxon>Neoptera</taxon>
        <taxon>Paraneoptera</taxon>
        <taxon>Hemiptera</taxon>
        <taxon>Auchenorrhyncha</taxon>
        <taxon>Fulgoroidea</taxon>
        <taxon>Delphacidae</taxon>
        <taxon>Criomorphinae</taxon>
        <taxon>Laodelphax</taxon>
    </lineage>
</organism>
<dbReference type="GO" id="GO:0048172">
    <property type="term" value="P:regulation of short-term neuronal synaptic plasticity"/>
    <property type="evidence" value="ECO:0007669"/>
    <property type="project" value="UniProtKB-ARBA"/>
</dbReference>
<evidence type="ECO:0000256" key="13">
    <source>
        <dbReference type="ARBA" id="ARBA00083840"/>
    </source>
</evidence>
<dbReference type="GO" id="GO:0003779">
    <property type="term" value="F:actin binding"/>
    <property type="evidence" value="ECO:0007669"/>
    <property type="project" value="UniProtKB-KW"/>
</dbReference>
<gene>
    <name evidence="18" type="ORF">LSTR_LSTR014080</name>
</gene>
<evidence type="ECO:0000256" key="6">
    <source>
        <dbReference type="ARBA" id="ARBA00022771"/>
    </source>
</evidence>
<comment type="subunit">
    <text evidence="12">Component of the dystrophin associated protein complex (DAPC). Interacts with Dg, via the Dg WW domain binding sites.</text>
</comment>
<evidence type="ECO:0000256" key="1">
    <source>
        <dbReference type="ARBA" id="ARBA00004245"/>
    </source>
</evidence>
<dbReference type="InterPro" id="IPR011992">
    <property type="entry name" value="EF-hand-dom_pair"/>
</dbReference>
<keyword evidence="19" id="KW-1185">Reference proteome</keyword>
<dbReference type="PANTHER" id="PTHR12268">
    <property type="entry name" value="E3 UBIQUITIN-PROTEIN LIGASE KCMF1"/>
    <property type="match status" value="1"/>
</dbReference>
<dbReference type="InterPro" id="IPR001202">
    <property type="entry name" value="WW_dom"/>
</dbReference>
<dbReference type="GO" id="GO:0016010">
    <property type="term" value="C:dystrophin-associated glycoprotein complex"/>
    <property type="evidence" value="ECO:0007669"/>
    <property type="project" value="UniProtKB-ARBA"/>
</dbReference>
<dbReference type="Proteomes" id="UP000291343">
    <property type="component" value="Unassembled WGS sequence"/>
</dbReference>
<evidence type="ECO:0000256" key="14">
    <source>
        <dbReference type="PROSITE-ProRule" id="PRU00228"/>
    </source>
</evidence>
<comment type="caution">
    <text evidence="18">The sequence shown here is derived from an EMBL/GenBank/DDBJ whole genome shotgun (WGS) entry which is preliminary data.</text>
</comment>
<protein>
    <recommendedName>
        <fullName evidence="13">Protein detached</fullName>
    </recommendedName>
</protein>
<dbReference type="InterPro" id="IPR036020">
    <property type="entry name" value="WW_dom_sf"/>
</dbReference>
<dbReference type="GO" id="GO:0042383">
    <property type="term" value="C:sarcolemma"/>
    <property type="evidence" value="ECO:0007669"/>
    <property type="project" value="UniProtKB-SubCell"/>
</dbReference>
<dbReference type="Pfam" id="PF09069">
    <property type="entry name" value="EF-hand_3"/>
    <property type="match status" value="1"/>
</dbReference>
<dbReference type="GO" id="GO:0048790">
    <property type="term" value="P:maintenance of presynaptic active zone structure"/>
    <property type="evidence" value="ECO:0007669"/>
    <property type="project" value="UniProtKB-ARBA"/>
</dbReference>
<dbReference type="CDD" id="cd02334">
    <property type="entry name" value="ZZ_dystrophin"/>
    <property type="match status" value="1"/>
</dbReference>
<dbReference type="Gene3D" id="2.20.70.10">
    <property type="match status" value="1"/>
</dbReference>
<keyword evidence="8" id="KW-0106">Calcium</keyword>
<dbReference type="SUPFAM" id="SSF57850">
    <property type="entry name" value="RING/U-box"/>
    <property type="match status" value="1"/>
</dbReference>
<keyword evidence="4" id="KW-0963">Cytoplasm</keyword>
<dbReference type="GO" id="GO:0046928">
    <property type="term" value="P:regulation of neurotransmitter secretion"/>
    <property type="evidence" value="ECO:0007669"/>
    <property type="project" value="UniProtKB-ARBA"/>
</dbReference>
<dbReference type="InterPro" id="IPR015154">
    <property type="entry name" value="EF-hand_dom_typ2"/>
</dbReference>
<dbReference type="FunFam" id="3.30.60.90:FF:000001">
    <property type="entry name" value="Dystrophin isoform 2"/>
    <property type="match status" value="1"/>
</dbReference>
<dbReference type="PROSITE" id="PS50135">
    <property type="entry name" value="ZF_ZZ_2"/>
    <property type="match status" value="1"/>
</dbReference>
<evidence type="ECO:0000313" key="19">
    <source>
        <dbReference type="Proteomes" id="UP000291343"/>
    </source>
</evidence>
<feature type="domain" description="ZZ-type" evidence="17">
    <location>
        <begin position="395"/>
        <end position="451"/>
    </location>
</feature>
<evidence type="ECO:0000256" key="2">
    <source>
        <dbReference type="ARBA" id="ARBA00004278"/>
    </source>
</evidence>
<keyword evidence="9" id="KW-0472">Membrane</keyword>
<evidence type="ECO:0000256" key="10">
    <source>
        <dbReference type="ARBA" id="ARBA00023203"/>
    </source>
</evidence>
<dbReference type="PANTHER" id="PTHR12268:SF14">
    <property type="entry name" value="DYSTROPHIN-1"/>
    <property type="match status" value="1"/>
</dbReference>
<dbReference type="GO" id="GO:0046716">
    <property type="term" value="P:muscle cell cellular homeostasis"/>
    <property type="evidence" value="ECO:0007669"/>
    <property type="project" value="UniProtKB-ARBA"/>
</dbReference>
<dbReference type="SUPFAM" id="SSF47473">
    <property type="entry name" value="EF-hand"/>
    <property type="match status" value="2"/>
</dbReference>
<dbReference type="Gene3D" id="3.30.60.90">
    <property type="match status" value="1"/>
</dbReference>
<feature type="region of interest" description="Disordered" evidence="15">
    <location>
        <begin position="674"/>
        <end position="719"/>
    </location>
</feature>
<keyword evidence="3" id="KW-1003">Cell membrane</keyword>
<dbReference type="SMART" id="SM00291">
    <property type="entry name" value="ZnF_ZZ"/>
    <property type="match status" value="1"/>
</dbReference>
<dbReference type="SMART" id="SM00150">
    <property type="entry name" value="SPEC"/>
    <property type="match status" value="1"/>
</dbReference>
<keyword evidence="6 14" id="KW-0863">Zinc-finger</keyword>
<dbReference type="PROSITE" id="PS01357">
    <property type="entry name" value="ZF_ZZ_1"/>
    <property type="match status" value="1"/>
</dbReference>
<keyword evidence="11" id="KW-0206">Cytoskeleton</keyword>
<dbReference type="GO" id="GO:0005737">
    <property type="term" value="C:cytoplasm"/>
    <property type="evidence" value="ECO:0007669"/>
    <property type="project" value="UniProtKB-ARBA"/>
</dbReference>
<feature type="region of interest" description="Disordered" evidence="15">
    <location>
        <begin position="605"/>
        <end position="634"/>
    </location>
</feature>
<evidence type="ECO:0000256" key="12">
    <source>
        <dbReference type="ARBA" id="ARBA00065906"/>
    </source>
</evidence>
<dbReference type="AlphaFoldDB" id="A0A482X7T3"/>
<dbReference type="Pfam" id="PF00569">
    <property type="entry name" value="ZZ"/>
    <property type="match status" value="1"/>
</dbReference>
<evidence type="ECO:0000256" key="4">
    <source>
        <dbReference type="ARBA" id="ARBA00022490"/>
    </source>
</evidence>